<dbReference type="CDD" id="cd04301">
    <property type="entry name" value="NAT_SF"/>
    <property type="match status" value="1"/>
</dbReference>
<evidence type="ECO:0000259" key="1">
    <source>
        <dbReference type="PROSITE" id="PS51186"/>
    </source>
</evidence>
<dbReference type="InterPro" id="IPR051908">
    <property type="entry name" value="Ribosomal_N-acetyltransferase"/>
</dbReference>
<dbReference type="GO" id="GO:1990189">
    <property type="term" value="F:protein N-terminal-serine acetyltransferase activity"/>
    <property type="evidence" value="ECO:0007669"/>
    <property type="project" value="TreeGrafter"/>
</dbReference>
<protein>
    <recommendedName>
        <fullName evidence="1">N-acetyltransferase domain-containing protein</fullName>
    </recommendedName>
</protein>
<dbReference type="PANTHER" id="PTHR43441">
    <property type="entry name" value="RIBOSOMAL-PROTEIN-SERINE ACETYLTRANSFERASE"/>
    <property type="match status" value="1"/>
</dbReference>
<dbReference type="EMBL" id="MTAB01000002">
    <property type="protein sequence ID" value="OSI24957.1"/>
    <property type="molecule type" value="Genomic_DNA"/>
</dbReference>
<dbReference type="PROSITE" id="PS51186">
    <property type="entry name" value="GNAT"/>
    <property type="match status" value="1"/>
</dbReference>
<organism evidence="2 3">
    <name type="scientific">Neisseria dumasiana</name>
    <dbReference type="NCBI Taxonomy" id="1931275"/>
    <lineage>
        <taxon>Bacteria</taxon>
        <taxon>Pseudomonadati</taxon>
        <taxon>Pseudomonadota</taxon>
        <taxon>Betaproteobacteria</taxon>
        <taxon>Neisseriales</taxon>
        <taxon>Neisseriaceae</taxon>
        <taxon>Neisseria</taxon>
    </lineage>
</organism>
<name>A0A1X3DL90_9NEIS</name>
<comment type="caution">
    <text evidence="2">The sequence shown here is derived from an EMBL/GenBank/DDBJ whole genome shotgun (WGS) entry which is preliminary data.</text>
</comment>
<dbReference type="InterPro" id="IPR016181">
    <property type="entry name" value="Acyl_CoA_acyltransferase"/>
</dbReference>
<evidence type="ECO:0000313" key="3">
    <source>
        <dbReference type="Proteomes" id="UP000193303"/>
    </source>
</evidence>
<dbReference type="OrthoDB" id="5191051at2"/>
<reference evidence="3" key="1">
    <citation type="submission" date="2017-01" db="EMBL/GenBank/DDBJ databases">
        <authorList>
            <person name="Mah S.A."/>
            <person name="Swanson W.J."/>
            <person name="Moy G.W."/>
            <person name="Vacquier V.D."/>
        </authorList>
    </citation>
    <scope>NUCLEOTIDE SEQUENCE [LARGE SCALE GENOMIC DNA]</scope>
    <source>
        <strain evidence="3">124861</strain>
    </source>
</reference>
<dbReference type="GO" id="GO:0008999">
    <property type="term" value="F:protein-N-terminal-alanine acetyltransferase activity"/>
    <property type="evidence" value="ECO:0007669"/>
    <property type="project" value="TreeGrafter"/>
</dbReference>
<dbReference type="Gene3D" id="3.40.630.30">
    <property type="match status" value="1"/>
</dbReference>
<proteinExistence type="predicted"/>
<evidence type="ECO:0000313" key="2">
    <source>
        <dbReference type="EMBL" id="OSI24957.1"/>
    </source>
</evidence>
<dbReference type="RefSeq" id="WP_085357681.1">
    <property type="nucleotide sequence ID" value="NZ_MTAB01000002.1"/>
</dbReference>
<dbReference type="PANTHER" id="PTHR43441:SF11">
    <property type="entry name" value="RIBOSOMAL-PROTEIN-SERINE ACETYLTRANSFERASE"/>
    <property type="match status" value="1"/>
</dbReference>
<dbReference type="Proteomes" id="UP000193303">
    <property type="component" value="Unassembled WGS sequence"/>
</dbReference>
<dbReference type="InterPro" id="IPR000182">
    <property type="entry name" value="GNAT_dom"/>
</dbReference>
<feature type="domain" description="N-acetyltransferase" evidence="1">
    <location>
        <begin position="28"/>
        <end position="178"/>
    </location>
</feature>
<dbReference type="GO" id="GO:0005737">
    <property type="term" value="C:cytoplasm"/>
    <property type="evidence" value="ECO:0007669"/>
    <property type="project" value="TreeGrafter"/>
</dbReference>
<accession>A0A1X3DL90</accession>
<sequence length="193" mass="21880">MPLTQEIQVSSDIVLKPHQTAYAEDLFKVIDRYRNDLAPFLHWVRFNRTPEDAQQFALTCENHRRQKRAAVWIIEVDGSAAGTVSFHPDIDWHHKTAVLGYWLSPAYQGRGIACRSVAALMDAFSHLLDTFVLKIASHNKASTALAERLGFVWLRRDTAAELIGNMRYDQNIYRKTLGPPPHRTAAANTNQAV</sequence>
<dbReference type="SUPFAM" id="SSF55729">
    <property type="entry name" value="Acyl-CoA N-acyltransferases (Nat)"/>
    <property type="match status" value="1"/>
</dbReference>
<dbReference type="Pfam" id="PF13302">
    <property type="entry name" value="Acetyltransf_3"/>
    <property type="match status" value="1"/>
</dbReference>
<dbReference type="AlphaFoldDB" id="A0A1X3DL90"/>
<gene>
    <name evidence="2" type="ORF">BV912_00840</name>
</gene>